<feature type="region of interest" description="Disordered" evidence="1">
    <location>
        <begin position="1"/>
        <end position="41"/>
    </location>
</feature>
<keyword evidence="3" id="KW-1185">Reference proteome</keyword>
<gene>
    <name evidence="2" type="ORF">INT45_009792</name>
</gene>
<reference evidence="2 3" key="1">
    <citation type="submission" date="2020-12" db="EMBL/GenBank/DDBJ databases">
        <title>Metabolic potential, ecology and presence of endohyphal bacteria is reflected in genomic diversity of Mucoromycotina.</title>
        <authorList>
            <person name="Muszewska A."/>
            <person name="Okrasinska A."/>
            <person name="Steczkiewicz K."/>
            <person name="Drgas O."/>
            <person name="Orlowska M."/>
            <person name="Perlinska-Lenart U."/>
            <person name="Aleksandrzak-Piekarczyk T."/>
            <person name="Szatraj K."/>
            <person name="Zielenkiewicz U."/>
            <person name="Pilsyk S."/>
            <person name="Malc E."/>
            <person name="Mieczkowski P."/>
            <person name="Kruszewska J.S."/>
            <person name="Biernat P."/>
            <person name="Pawlowska J."/>
        </authorList>
    </citation>
    <scope>NUCLEOTIDE SEQUENCE [LARGE SCALE GENOMIC DNA]</scope>
    <source>
        <strain evidence="2 3">CBS 142.35</strain>
    </source>
</reference>
<sequence>MQDVTLPSPSRQSQEKEEQMDVPPQQQDRQRNRPRGRPRLEPVHHSCWRVDHVLEERERRFITNRDRILLSPSSPTTWIARFLRRLRRDNIK</sequence>
<proteinExistence type="predicted"/>
<dbReference type="Proteomes" id="UP000646827">
    <property type="component" value="Unassembled WGS sequence"/>
</dbReference>
<organism evidence="2 3">
    <name type="scientific">Circinella minor</name>
    <dbReference type="NCBI Taxonomy" id="1195481"/>
    <lineage>
        <taxon>Eukaryota</taxon>
        <taxon>Fungi</taxon>
        <taxon>Fungi incertae sedis</taxon>
        <taxon>Mucoromycota</taxon>
        <taxon>Mucoromycotina</taxon>
        <taxon>Mucoromycetes</taxon>
        <taxon>Mucorales</taxon>
        <taxon>Lichtheimiaceae</taxon>
        <taxon>Circinella</taxon>
    </lineage>
</organism>
<feature type="compositionally biased region" description="Polar residues" evidence="1">
    <location>
        <begin position="1"/>
        <end position="12"/>
    </location>
</feature>
<comment type="caution">
    <text evidence="2">The sequence shown here is derived from an EMBL/GenBank/DDBJ whole genome shotgun (WGS) entry which is preliminary data.</text>
</comment>
<evidence type="ECO:0000313" key="3">
    <source>
        <dbReference type="Proteomes" id="UP000646827"/>
    </source>
</evidence>
<dbReference type="EMBL" id="JAEPRB010000194">
    <property type="protein sequence ID" value="KAG2219125.1"/>
    <property type="molecule type" value="Genomic_DNA"/>
</dbReference>
<protein>
    <submittedName>
        <fullName evidence="2">Uncharacterized protein</fullName>
    </submittedName>
</protein>
<accession>A0A8H7VFZ8</accession>
<evidence type="ECO:0000313" key="2">
    <source>
        <dbReference type="EMBL" id="KAG2219125.1"/>
    </source>
</evidence>
<evidence type="ECO:0000256" key="1">
    <source>
        <dbReference type="SAM" id="MobiDB-lite"/>
    </source>
</evidence>
<dbReference type="AlphaFoldDB" id="A0A8H7VFZ8"/>
<name>A0A8H7VFZ8_9FUNG</name>